<organism evidence="2 3">
    <name type="scientific">Clavibacter californiensis</name>
    <dbReference type="NCBI Taxonomy" id="1401995"/>
    <lineage>
        <taxon>Bacteria</taxon>
        <taxon>Bacillati</taxon>
        <taxon>Actinomycetota</taxon>
        <taxon>Actinomycetes</taxon>
        <taxon>Micrococcales</taxon>
        <taxon>Microbacteriaceae</taxon>
        <taxon>Clavibacter</taxon>
    </lineage>
</organism>
<feature type="region of interest" description="Disordered" evidence="1">
    <location>
        <begin position="180"/>
        <end position="202"/>
    </location>
</feature>
<evidence type="ECO:0000313" key="3">
    <source>
        <dbReference type="Proteomes" id="UP000265355"/>
    </source>
</evidence>
<name>A0ABX9N4F6_9MICO</name>
<sequence>MLGPVDRLDPPARRVLIGAASGAGKTTLARRIQARTGLPHTEIDALFHGPDWSELPTFRDDVEAFSSRDAWVTEWQYTTQLGDLLPSRADTLVWLDLSVAVQMGRLIRRTVVRRRSREPLWHGNVEPPLWTVLTDPDHIVRWGWKGRAKARKRVVLAAVKHPHLRIVRLRSPREVDMWLRGLPGAGQPPQRDQPPVPPSASG</sequence>
<feature type="compositionally biased region" description="Pro residues" evidence="1">
    <location>
        <begin position="191"/>
        <end position="202"/>
    </location>
</feature>
<reference evidence="2 3" key="1">
    <citation type="submission" date="2018-08" db="EMBL/GenBank/DDBJ databases">
        <title>Genome Sequence of Clavibacter michiganensis Subspecies type strains, and the Atypical Peach-Colored Strains Isolated from Tomato.</title>
        <authorList>
            <person name="Osdaghi E."/>
            <person name="Portier P."/>
            <person name="Briand M."/>
            <person name="Jacques M.-A."/>
        </authorList>
    </citation>
    <scope>NUCLEOTIDE SEQUENCE [LARGE SCALE GENOMIC DNA]</scope>
    <source>
        <strain evidence="2 3">CFBP 8216</strain>
    </source>
</reference>
<keyword evidence="3" id="KW-1185">Reference proteome</keyword>
<dbReference type="PANTHER" id="PTHR37816:SF1">
    <property type="entry name" value="TOXIN"/>
    <property type="match status" value="1"/>
</dbReference>
<accession>A0ABX9N4F6</accession>
<evidence type="ECO:0000313" key="2">
    <source>
        <dbReference type="EMBL" id="RII91393.1"/>
    </source>
</evidence>
<dbReference type="InterPro" id="IPR027417">
    <property type="entry name" value="P-loop_NTPase"/>
</dbReference>
<dbReference type="Proteomes" id="UP000265355">
    <property type="component" value="Unassembled WGS sequence"/>
</dbReference>
<protein>
    <submittedName>
        <fullName evidence="2">AAA family ATPase</fullName>
    </submittedName>
</protein>
<dbReference type="Gene3D" id="3.40.50.300">
    <property type="entry name" value="P-loop containing nucleotide triphosphate hydrolases"/>
    <property type="match status" value="1"/>
</dbReference>
<dbReference type="EMBL" id="QWEE01000154">
    <property type="protein sequence ID" value="RII91393.1"/>
    <property type="molecule type" value="Genomic_DNA"/>
</dbReference>
<proteinExistence type="predicted"/>
<dbReference type="InterPro" id="IPR052922">
    <property type="entry name" value="Cytidylate_Kinase-2"/>
</dbReference>
<comment type="caution">
    <text evidence="2">The sequence shown here is derived from an EMBL/GenBank/DDBJ whole genome shotgun (WGS) entry which is preliminary data.</text>
</comment>
<dbReference type="PANTHER" id="PTHR37816">
    <property type="entry name" value="YALI0E33011P"/>
    <property type="match status" value="1"/>
</dbReference>
<evidence type="ECO:0000256" key="1">
    <source>
        <dbReference type="SAM" id="MobiDB-lite"/>
    </source>
</evidence>
<gene>
    <name evidence="2" type="ORF">DZF98_09630</name>
</gene>
<dbReference type="RefSeq" id="WP_119373231.1">
    <property type="nucleotide sequence ID" value="NZ_CP040792.1"/>
</dbReference>
<dbReference type="SUPFAM" id="SSF52540">
    <property type="entry name" value="P-loop containing nucleoside triphosphate hydrolases"/>
    <property type="match status" value="1"/>
</dbReference>